<protein>
    <submittedName>
        <fullName evidence="5 6 9">Ankyrin repeat-containing protein BDA1</fullName>
    </submittedName>
</protein>
<dbReference type="SUPFAM" id="SSF48403">
    <property type="entry name" value="Ankyrin repeat"/>
    <property type="match status" value="1"/>
</dbReference>
<sequence length="433" mass="47710">MDGLFQAAQTGDIEELHQLLTRNPLILHQIPLIHAQNPLHFASAAGHLDFAKKILELKPEFATQVNAEGYSPMHLASGNGHLQIVREIITRTDSNVCRIEGKDRTTPLHLAVLGGRVDVIHEILANCEGCMDDVTVQKETALHLAVKNFQVESFRVLLDWTRETGKEEILNGKDEHGNTILHLAIWKKQRQVVEMLLRNNSRTLEVNAINKSCLTALDLLSIFPSEAGDREIQEILLCSGALKSRDLTPHTTTTCSSSTTNDPSANSHSKDLVKYFSFHNGRDSPSDARSALLVIAVLVATATYQVGISPPGDVWQDNGEGHLAGTSIMGTRDLISFIVLVSCNSIGFNVSLYMIATLTSKFPLQTELQICLLALYVTFNVAVTGTSPKGARVFVNVFTSVLPTAVPLCCGLLRKLRVFERMSGIFRMFRREC</sequence>
<gene>
    <name evidence="5 6 7 8 9" type="primary">LOC110800417</name>
</gene>
<dbReference type="RefSeq" id="XP_021861415.1">
    <property type="nucleotide sequence ID" value="XM_022005723.1"/>
</dbReference>
<evidence type="ECO:0000313" key="6">
    <source>
        <dbReference type="RefSeq" id="XP_021861413.1"/>
    </source>
</evidence>
<organism evidence="4 8">
    <name type="scientific">Spinacia oleracea</name>
    <name type="common">Spinach</name>
    <dbReference type="NCBI Taxonomy" id="3562"/>
    <lineage>
        <taxon>Eukaryota</taxon>
        <taxon>Viridiplantae</taxon>
        <taxon>Streptophyta</taxon>
        <taxon>Embryophyta</taxon>
        <taxon>Tracheophyta</taxon>
        <taxon>Spermatophyta</taxon>
        <taxon>Magnoliopsida</taxon>
        <taxon>eudicotyledons</taxon>
        <taxon>Gunneridae</taxon>
        <taxon>Pentapetalae</taxon>
        <taxon>Caryophyllales</taxon>
        <taxon>Chenopodiaceae</taxon>
        <taxon>Chenopodioideae</taxon>
        <taxon>Anserineae</taxon>
        <taxon>Spinacia</taxon>
    </lineage>
</organism>
<keyword evidence="2" id="KW-0812">Transmembrane</keyword>
<reference evidence="4" key="1">
    <citation type="journal article" date="2021" name="Nat. Commun.">
        <title>Genomic analyses provide insights into spinach domestication and the genetic basis of agronomic traits.</title>
        <authorList>
            <person name="Cai X."/>
            <person name="Sun X."/>
            <person name="Xu C."/>
            <person name="Sun H."/>
            <person name="Wang X."/>
            <person name="Ge C."/>
            <person name="Zhang Z."/>
            <person name="Wang Q."/>
            <person name="Fei Z."/>
            <person name="Jiao C."/>
            <person name="Wang Q."/>
        </authorList>
    </citation>
    <scope>NUCLEOTIDE SEQUENCE [LARGE SCALE GENOMIC DNA]</scope>
    <source>
        <strain evidence="4">cv. Varoflay</strain>
    </source>
</reference>
<evidence type="ECO:0000313" key="5">
    <source>
        <dbReference type="RefSeq" id="XP_021861412.1"/>
    </source>
</evidence>
<reference evidence="5 6" key="2">
    <citation type="submission" date="2025-04" db="UniProtKB">
        <authorList>
            <consortium name="RefSeq"/>
        </authorList>
    </citation>
    <scope>IDENTIFICATION</scope>
    <source>
        <tissue evidence="9">Leaf</tissue>
    </source>
</reference>
<dbReference type="Pfam" id="PF13962">
    <property type="entry name" value="PGG"/>
    <property type="match status" value="1"/>
</dbReference>
<feature type="transmembrane region" description="Helical" evidence="2">
    <location>
        <begin position="393"/>
        <end position="413"/>
    </location>
</feature>
<dbReference type="Proteomes" id="UP000813463">
    <property type="component" value="Chromosome 3"/>
</dbReference>
<dbReference type="PANTHER" id="PTHR24128:SF61">
    <property type="entry name" value="ANKYRIN REPEAT-CONTAINING PROTEIN BDA1-LIKE"/>
    <property type="match status" value="1"/>
</dbReference>
<dbReference type="PROSITE" id="PS50088">
    <property type="entry name" value="ANK_REPEAT"/>
    <property type="match status" value="2"/>
</dbReference>
<evidence type="ECO:0000313" key="8">
    <source>
        <dbReference type="RefSeq" id="XP_021861415.1"/>
    </source>
</evidence>
<dbReference type="RefSeq" id="XP_021861414.1">
    <property type="nucleotide sequence ID" value="XM_022005722.1"/>
</dbReference>
<dbReference type="SMART" id="SM00248">
    <property type="entry name" value="ANK"/>
    <property type="match status" value="5"/>
</dbReference>
<feature type="transmembrane region" description="Helical" evidence="2">
    <location>
        <begin position="334"/>
        <end position="356"/>
    </location>
</feature>
<dbReference type="PANTHER" id="PTHR24128">
    <property type="entry name" value="HOMEOBOX PROTEIN WARIAI"/>
    <property type="match status" value="1"/>
</dbReference>
<evidence type="ECO:0000313" key="4">
    <source>
        <dbReference type="Proteomes" id="UP000813463"/>
    </source>
</evidence>
<feature type="transmembrane region" description="Helical" evidence="2">
    <location>
        <begin position="368"/>
        <end position="387"/>
    </location>
</feature>
<dbReference type="RefSeq" id="XP_021861413.1">
    <property type="nucleotide sequence ID" value="XM_022005721.1"/>
</dbReference>
<keyword evidence="2" id="KW-1133">Transmembrane helix</keyword>
<dbReference type="InterPro" id="IPR026961">
    <property type="entry name" value="PGG_dom"/>
</dbReference>
<evidence type="ECO:0000313" key="7">
    <source>
        <dbReference type="RefSeq" id="XP_021861414.1"/>
    </source>
</evidence>
<keyword evidence="1" id="KW-0040">ANK repeat</keyword>
<feature type="repeat" description="ANK" evidence="1">
    <location>
        <begin position="68"/>
        <end position="89"/>
    </location>
</feature>
<evidence type="ECO:0000256" key="2">
    <source>
        <dbReference type="SAM" id="Phobius"/>
    </source>
</evidence>
<dbReference type="InterPro" id="IPR002110">
    <property type="entry name" value="Ankyrin_rpt"/>
</dbReference>
<dbReference type="GeneID" id="110800417"/>
<dbReference type="AlphaFoldDB" id="A0A9R0K7I7"/>
<dbReference type="InterPro" id="IPR036770">
    <property type="entry name" value="Ankyrin_rpt-contain_sf"/>
</dbReference>
<proteinExistence type="predicted"/>
<dbReference type="RefSeq" id="XP_021861412.1">
    <property type="nucleotide sequence ID" value="XM_022005720.1"/>
</dbReference>
<evidence type="ECO:0000256" key="1">
    <source>
        <dbReference type="PROSITE-ProRule" id="PRU00023"/>
    </source>
</evidence>
<keyword evidence="2" id="KW-0472">Membrane</keyword>
<dbReference type="RefSeq" id="XP_056696951.1">
    <property type="nucleotide sequence ID" value="XM_056840973.1"/>
</dbReference>
<name>A0A9R0K7I7_SPIOL</name>
<evidence type="ECO:0000259" key="3">
    <source>
        <dbReference type="Pfam" id="PF13962"/>
    </source>
</evidence>
<dbReference type="KEGG" id="soe:110800417"/>
<dbReference type="Gene3D" id="1.25.40.20">
    <property type="entry name" value="Ankyrin repeat-containing domain"/>
    <property type="match status" value="1"/>
</dbReference>
<evidence type="ECO:0000313" key="9">
    <source>
        <dbReference type="RefSeq" id="XP_056696951.1"/>
    </source>
</evidence>
<dbReference type="PROSITE" id="PS50297">
    <property type="entry name" value="ANK_REP_REGION"/>
    <property type="match status" value="2"/>
</dbReference>
<dbReference type="Pfam" id="PF12796">
    <property type="entry name" value="Ank_2"/>
    <property type="match status" value="2"/>
</dbReference>
<keyword evidence="4" id="KW-1185">Reference proteome</keyword>
<feature type="repeat" description="ANK" evidence="1">
    <location>
        <begin position="176"/>
        <end position="208"/>
    </location>
</feature>
<accession>A0A9R0K7I7</accession>
<dbReference type="OrthoDB" id="674805at2759"/>
<feature type="domain" description="PGG" evidence="3">
    <location>
        <begin position="287"/>
        <end position="383"/>
    </location>
</feature>